<protein>
    <submittedName>
        <fullName evidence="2">Uncharacterized protein</fullName>
    </submittedName>
</protein>
<dbReference type="HOGENOM" id="CLU_1326076_0_0_1"/>
<sequence length="207" mass="24465">MHMATERKQSSGSKHRKKSKHSSPFIAIKEFRIPTHSWTMKSRHLKHLNIQYCEPEHVQCMGQPLLQMTVTQLSSKCGYLFVPVRYEELWQQLQYSIMYWEKAWQWYEERLSKVDTARSKREVVLTSLRNNAGVKLVQYMVCQRKILEELMGLQFDGTGQFSVPTFMEFGVWHFCDWLPDNFEFAQAQGKKYLAIDLTLKSNMAKLS</sequence>
<feature type="region of interest" description="Disordered" evidence="1">
    <location>
        <begin position="1"/>
        <end position="22"/>
    </location>
</feature>
<dbReference type="OrthoDB" id="2677236at2759"/>
<proteinExistence type="predicted"/>
<evidence type="ECO:0000313" key="2">
    <source>
        <dbReference type="EMBL" id="KIL56659.1"/>
    </source>
</evidence>
<evidence type="ECO:0000256" key="1">
    <source>
        <dbReference type="SAM" id="MobiDB-lite"/>
    </source>
</evidence>
<keyword evidence="3" id="KW-1185">Reference proteome</keyword>
<organism evidence="2 3">
    <name type="scientific">Amanita muscaria (strain Koide BX008)</name>
    <dbReference type="NCBI Taxonomy" id="946122"/>
    <lineage>
        <taxon>Eukaryota</taxon>
        <taxon>Fungi</taxon>
        <taxon>Dikarya</taxon>
        <taxon>Basidiomycota</taxon>
        <taxon>Agaricomycotina</taxon>
        <taxon>Agaricomycetes</taxon>
        <taxon>Agaricomycetidae</taxon>
        <taxon>Agaricales</taxon>
        <taxon>Pluteineae</taxon>
        <taxon>Amanitaceae</taxon>
        <taxon>Amanita</taxon>
    </lineage>
</organism>
<gene>
    <name evidence="2" type="ORF">M378DRAFT_181905</name>
</gene>
<dbReference type="AlphaFoldDB" id="A0A0C2SRM4"/>
<name>A0A0C2SRM4_AMAMK</name>
<dbReference type="InParanoid" id="A0A0C2SRM4"/>
<dbReference type="EMBL" id="KN818409">
    <property type="protein sequence ID" value="KIL56659.1"/>
    <property type="molecule type" value="Genomic_DNA"/>
</dbReference>
<dbReference type="Proteomes" id="UP000054549">
    <property type="component" value="Unassembled WGS sequence"/>
</dbReference>
<evidence type="ECO:0000313" key="3">
    <source>
        <dbReference type="Proteomes" id="UP000054549"/>
    </source>
</evidence>
<accession>A0A0C2SRM4</accession>
<reference evidence="2 3" key="1">
    <citation type="submission" date="2014-04" db="EMBL/GenBank/DDBJ databases">
        <title>Evolutionary Origins and Diversification of the Mycorrhizal Mutualists.</title>
        <authorList>
            <consortium name="DOE Joint Genome Institute"/>
            <consortium name="Mycorrhizal Genomics Consortium"/>
            <person name="Kohler A."/>
            <person name="Kuo A."/>
            <person name="Nagy L.G."/>
            <person name="Floudas D."/>
            <person name="Copeland A."/>
            <person name="Barry K.W."/>
            <person name="Cichocki N."/>
            <person name="Veneault-Fourrey C."/>
            <person name="LaButti K."/>
            <person name="Lindquist E.A."/>
            <person name="Lipzen A."/>
            <person name="Lundell T."/>
            <person name="Morin E."/>
            <person name="Murat C."/>
            <person name="Riley R."/>
            <person name="Ohm R."/>
            <person name="Sun H."/>
            <person name="Tunlid A."/>
            <person name="Henrissat B."/>
            <person name="Grigoriev I.V."/>
            <person name="Hibbett D.S."/>
            <person name="Martin F."/>
        </authorList>
    </citation>
    <scope>NUCLEOTIDE SEQUENCE [LARGE SCALE GENOMIC DNA]</scope>
    <source>
        <strain evidence="2 3">Koide BX008</strain>
    </source>
</reference>